<dbReference type="RefSeq" id="WP_377128565.1">
    <property type="nucleotide sequence ID" value="NZ_JBHRSD010000047.1"/>
</dbReference>
<dbReference type="PANTHER" id="PTHR43335">
    <property type="entry name" value="ABC TRANSPORTER, ATP-BINDING PROTEIN"/>
    <property type="match status" value="1"/>
</dbReference>
<evidence type="ECO:0000256" key="2">
    <source>
        <dbReference type="ARBA" id="ARBA00022448"/>
    </source>
</evidence>
<dbReference type="InterPro" id="IPR003593">
    <property type="entry name" value="AAA+_ATPase"/>
</dbReference>
<keyword evidence="7" id="KW-1185">Reference proteome</keyword>
<dbReference type="SMART" id="SM00382">
    <property type="entry name" value="AAA"/>
    <property type="match status" value="1"/>
</dbReference>
<comment type="caution">
    <text evidence="6">The sequence shown here is derived from an EMBL/GenBank/DDBJ whole genome shotgun (WGS) entry which is preliminary data.</text>
</comment>
<reference evidence="7" key="1">
    <citation type="journal article" date="2019" name="Int. J. Syst. Evol. Microbiol.">
        <title>The Global Catalogue of Microorganisms (GCM) 10K type strain sequencing project: providing services to taxonomists for standard genome sequencing and annotation.</title>
        <authorList>
            <consortium name="The Broad Institute Genomics Platform"/>
            <consortium name="The Broad Institute Genome Sequencing Center for Infectious Disease"/>
            <person name="Wu L."/>
            <person name="Ma J."/>
        </authorList>
    </citation>
    <scope>NUCLEOTIDE SEQUENCE [LARGE SCALE GENOMIC DNA]</scope>
    <source>
        <strain evidence="7">KCTC 42730</strain>
    </source>
</reference>
<protein>
    <submittedName>
        <fullName evidence="6">ABC transporter ATP-binding protein</fullName>
    </submittedName>
</protein>
<accession>A0ABV7CPY2</accession>
<dbReference type="SUPFAM" id="SSF52540">
    <property type="entry name" value="P-loop containing nucleoside triphosphate hydrolases"/>
    <property type="match status" value="1"/>
</dbReference>
<dbReference type="PROSITE" id="PS00211">
    <property type="entry name" value="ABC_TRANSPORTER_1"/>
    <property type="match status" value="1"/>
</dbReference>
<dbReference type="EMBL" id="JBHRSD010000047">
    <property type="protein sequence ID" value="MFC3034725.1"/>
    <property type="molecule type" value="Genomic_DNA"/>
</dbReference>
<keyword evidence="3" id="KW-0547">Nucleotide-binding</keyword>
<evidence type="ECO:0000256" key="1">
    <source>
        <dbReference type="ARBA" id="ARBA00005417"/>
    </source>
</evidence>
<keyword evidence="4 6" id="KW-0067">ATP-binding</keyword>
<evidence type="ECO:0000256" key="4">
    <source>
        <dbReference type="ARBA" id="ARBA00022840"/>
    </source>
</evidence>
<keyword evidence="2" id="KW-0813">Transport</keyword>
<dbReference type="CDD" id="cd03264">
    <property type="entry name" value="ABC_drug_resistance_like"/>
    <property type="match status" value="1"/>
</dbReference>
<dbReference type="PROSITE" id="PS50893">
    <property type="entry name" value="ABC_TRANSPORTER_2"/>
    <property type="match status" value="1"/>
</dbReference>
<dbReference type="Pfam" id="PF00005">
    <property type="entry name" value="ABC_tran"/>
    <property type="match status" value="1"/>
</dbReference>
<dbReference type="Gene3D" id="3.40.50.300">
    <property type="entry name" value="P-loop containing nucleotide triphosphate hydrolases"/>
    <property type="match status" value="1"/>
</dbReference>
<evidence type="ECO:0000259" key="5">
    <source>
        <dbReference type="PROSITE" id="PS50893"/>
    </source>
</evidence>
<dbReference type="PANTHER" id="PTHR43335:SF2">
    <property type="entry name" value="ABC TRANSPORTER, ATP-BINDING PROTEIN"/>
    <property type="match status" value="1"/>
</dbReference>
<dbReference type="GO" id="GO:0005524">
    <property type="term" value="F:ATP binding"/>
    <property type="evidence" value="ECO:0007669"/>
    <property type="project" value="UniProtKB-KW"/>
</dbReference>
<name>A0ABV7CPY2_9GAMM</name>
<proteinExistence type="inferred from homology"/>
<dbReference type="InterPro" id="IPR017871">
    <property type="entry name" value="ABC_transporter-like_CS"/>
</dbReference>
<organism evidence="6 7">
    <name type="scientific">Pseudoalteromonas fenneropenaei</name>
    <dbReference type="NCBI Taxonomy" id="1737459"/>
    <lineage>
        <taxon>Bacteria</taxon>
        <taxon>Pseudomonadati</taxon>
        <taxon>Pseudomonadota</taxon>
        <taxon>Gammaproteobacteria</taxon>
        <taxon>Alteromonadales</taxon>
        <taxon>Pseudoalteromonadaceae</taxon>
        <taxon>Pseudoalteromonas</taxon>
    </lineage>
</organism>
<feature type="domain" description="ABC transporter" evidence="5">
    <location>
        <begin position="2"/>
        <end position="231"/>
    </location>
</feature>
<sequence>MLQVQSLTHYYKKDKAVLRDINLNLSQGIVGLLGKNGAGKSSLMNILATLQKPTQGEVLWKGESIIRKPQHLRQELGYLPQYFGVYDELTTIEFLSYISDLKQLDTKTSRSRIDTLLESLNLTHVAHFPLSSYSGGMRQRVGIAQALLNNPALLIVDEPTVGLDPEERNQFKNMLAELAADRLILLSTHIVSDIESIADSIAIMNHGQLNWFDSADALKRAAQHQVWELQVSTNRYAELKSTQTVAHAERNELGYLLKIVSGDQPDENARAVVPTLEDAYLAVNRAAQETLA</sequence>
<evidence type="ECO:0000256" key="3">
    <source>
        <dbReference type="ARBA" id="ARBA00022741"/>
    </source>
</evidence>
<evidence type="ECO:0000313" key="7">
    <source>
        <dbReference type="Proteomes" id="UP001595453"/>
    </source>
</evidence>
<dbReference type="InterPro" id="IPR027417">
    <property type="entry name" value="P-loop_NTPase"/>
</dbReference>
<gene>
    <name evidence="6" type="ORF">ACFOEE_19655</name>
</gene>
<dbReference type="Proteomes" id="UP001595453">
    <property type="component" value="Unassembled WGS sequence"/>
</dbReference>
<evidence type="ECO:0000313" key="6">
    <source>
        <dbReference type="EMBL" id="MFC3034725.1"/>
    </source>
</evidence>
<comment type="similarity">
    <text evidence="1">Belongs to the ABC transporter superfamily.</text>
</comment>
<dbReference type="InterPro" id="IPR003439">
    <property type="entry name" value="ABC_transporter-like_ATP-bd"/>
</dbReference>